<dbReference type="Pfam" id="PF00076">
    <property type="entry name" value="RRM_1"/>
    <property type="match status" value="1"/>
</dbReference>
<feature type="region of interest" description="Disordered" evidence="3">
    <location>
        <begin position="202"/>
        <end position="232"/>
    </location>
</feature>
<dbReference type="Gene3D" id="3.30.70.330">
    <property type="match status" value="1"/>
</dbReference>
<dbReference type="PROSITE" id="PS50158">
    <property type="entry name" value="ZF_CCHC"/>
    <property type="match status" value="1"/>
</dbReference>
<sequence length="688" mass="78592">MSLHLANLSPRMRKDELERIFKSFGRCTVQLKDGYGFAVYDFRGDAEKALRTLKGRKICGESIYLSWSNKQPKPLQRAARSHDVRYGIHSDQGDDFVGRRGYLMSDKKQPDKGRERHKSPEIHDDRHRFNLNDAGRIHYDQREVVLEEGGRVVIKPNQIDDGRWGEQVDNLRNDTGYDAQRGFDRYDPGRVDEKGEEYDNHGLDHFAGSHSVRTSPDKNRRVHPDGKRGQQTCFKCGAVGHKMRDCSSKEALQEKNTYHPYHRHDVKAKNEVERAQIRSGGRLQSCCRNSKSARQPDIHGKISHSEKDGVKHSPVENESGWDKRKNNNRDRQRESDDQIVESHDDKKKRVSALSHLHSDCASPELGRYSRPSKPLGGLSSHFKNGSPRSHSLSARSRDAHTEVRQHDEPEICEENLSIANKAERSLSRCMDNLTSYQIMDVPIERRESEHNSDIMTSTKHTEESLNGFGEDDQIPQYQDIQEAMLEENQWLEPQQNFEPPQADAPLGSKCISTSEKMIDGMKLDKVLTDTDSDSTVPHVLCDLEAPSSSLLEKGDGEYAAVNISAAELKETEELENANVETTKSLEPINDTSDLEASPKSHVGSRLSISAEELSRVMKCYDLKHPEENEQHLDVGDYFGSSRLWPWEIIYYRRLKKGLISMENYARRVAQNEAFHITDKYIRSSSGWE</sequence>
<dbReference type="InterPro" id="IPR036875">
    <property type="entry name" value="Znf_CCHC_sf"/>
</dbReference>
<dbReference type="Proteomes" id="UP000596660">
    <property type="component" value="Unplaced"/>
</dbReference>
<organism evidence="6 7">
    <name type="scientific">Chenopodium quinoa</name>
    <name type="common">Quinoa</name>
    <dbReference type="NCBI Taxonomy" id="63459"/>
    <lineage>
        <taxon>Eukaryota</taxon>
        <taxon>Viridiplantae</taxon>
        <taxon>Streptophyta</taxon>
        <taxon>Embryophyta</taxon>
        <taxon>Tracheophyta</taxon>
        <taxon>Spermatophyta</taxon>
        <taxon>Magnoliopsida</taxon>
        <taxon>eudicotyledons</taxon>
        <taxon>Gunneridae</taxon>
        <taxon>Pentapetalae</taxon>
        <taxon>Caryophyllales</taxon>
        <taxon>Chenopodiaceae</taxon>
        <taxon>Chenopodioideae</taxon>
        <taxon>Atripliceae</taxon>
        <taxon>Chenopodium</taxon>
    </lineage>
</organism>
<dbReference type="InterPro" id="IPR035979">
    <property type="entry name" value="RBD_domain_sf"/>
</dbReference>
<dbReference type="SUPFAM" id="SSF54928">
    <property type="entry name" value="RNA-binding domain, RBD"/>
    <property type="match status" value="1"/>
</dbReference>
<dbReference type="PROSITE" id="PS50102">
    <property type="entry name" value="RRM"/>
    <property type="match status" value="1"/>
</dbReference>
<dbReference type="InterPro" id="IPR000504">
    <property type="entry name" value="RRM_dom"/>
</dbReference>
<feature type="compositionally biased region" description="Polar residues" evidence="3">
    <location>
        <begin position="381"/>
        <end position="394"/>
    </location>
</feature>
<name>A0A803L325_CHEQI</name>
<keyword evidence="1" id="KW-0862">Zinc</keyword>
<feature type="compositionally biased region" description="Basic and acidic residues" evidence="3">
    <location>
        <begin position="215"/>
        <end position="228"/>
    </location>
</feature>
<dbReference type="InterPro" id="IPR001878">
    <property type="entry name" value="Znf_CCHC"/>
</dbReference>
<feature type="compositionally biased region" description="Basic and acidic residues" evidence="3">
    <location>
        <begin position="294"/>
        <end position="347"/>
    </location>
</feature>
<evidence type="ECO:0000256" key="3">
    <source>
        <dbReference type="SAM" id="MobiDB-lite"/>
    </source>
</evidence>
<dbReference type="EnsemblPlants" id="AUR62006264-RA">
    <property type="protein sequence ID" value="AUR62006264-RA:cds"/>
    <property type="gene ID" value="AUR62006264"/>
</dbReference>
<dbReference type="SMART" id="SM00343">
    <property type="entry name" value="ZnF_C2HC"/>
    <property type="match status" value="1"/>
</dbReference>
<feature type="region of interest" description="Disordered" evidence="3">
    <location>
        <begin position="165"/>
        <end position="186"/>
    </location>
</feature>
<feature type="domain" description="RRM" evidence="4">
    <location>
        <begin position="1"/>
        <end position="70"/>
    </location>
</feature>
<evidence type="ECO:0000259" key="5">
    <source>
        <dbReference type="PROSITE" id="PS50158"/>
    </source>
</evidence>
<dbReference type="InterPro" id="IPR012677">
    <property type="entry name" value="Nucleotide-bd_a/b_plait_sf"/>
</dbReference>
<dbReference type="AlphaFoldDB" id="A0A803L325"/>
<evidence type="ECO:0000259" key="4">
    <source>
        <dbReference type="PROSITE" id="PS50102"/>
    </source>
</evidence>
<keyword evidence="1" id="KW-0479">Metal-binding</keyword>
<evidence type="ECO:0000313" key="6">
    <source>
        <dbReference type="EnsemblPlants" id="AUR62006264-RA:cds"/>
    </source>
</evidence>
<dbReference type="SUPFAM" id="SSF57756">
    <property type="entry name" value="Retrovirus zinc finger-like domains"/>
    <property type="match status" value="1"/>
</dbReference>
<keyword evidence="1" id="KW-0863">Zinc-finger</keyword>
<feature type="compositionally biased region" description="Basic and acidic residues" evidence="3">
    <location>
        <begin position="105"/>
        <end position="122"/>
    </location>
</feature>
<dbReference type="Gramene" id="AUR62006264-RA">
    <property type="protein sequence ID" value="AUR62006264-RA:cds"/>
    <property type="gene ID" value="AUR62006264"/>
</dbReference>
<feature type="domain" description="CCHC-type" evidence="5">
    <location>
        <begin position="233"/>
        <end position="246"/>
    </location>
</feature>
<dbReference type="Gene3D" id="4.10.60.10">
    <property type="entry name" value="Zinc finger, CCHC-type"/>
    <property type="match status" value="1"/>
</dbReference>
<dbReference type="OMA" id="QMSLHIG"/>
<feature type="region of interest" description="Disordered" evidence="3">
    <location>
        <begin position="97"/>
        <end position="122"/>
    </location>
</feature>
<feature type="region of interest" description="Disordered" evidence="3">
    <location>
        <begin position="277"/>
        <end position="408"/>
    </location>
</feature>
<keyword evidence="2" id="KW-0694">RNA-binding</keyword>
<feature type="compositionally biased region" description="Basic and acidic residues" evidence="3">
    <location>
        <begin position="395"/>
        <end position="408"/>
    </location>
</feature>
<keyword evidence="7" id="KW-1185">Reference proteome</keyword>
<reference evidence="6" key="2">
    <citation type="submission" date="2021-03" db="UniProtKB">
        <authorList>
            <consortium name="EnsemblPlants"/>
        </authorList>
    </citation>
    <scope>IDENTIFICATION</scope>
</reference>
<proteinExistence type="predicted"/>
<dbReference type="Pfam" id="PF00098">
    <property type="entry name" value="zf-CCHC"/>
    <property type="match status" value="1"/>
</dbReference>
<dbReference type="PANTHER" id="PTHR48038:SF2">
    <property type="entry name" value="OS02G0536400 PROTEIN"/>
    <property type="match status" value="1"/>
</dbReference>
<dbReference type="SMART" id="SM00360">
    <property type="entry name" value="RRM"/>
    <property type="match status" value="1"/>
</dbReference>
<accession>A0A803L325</accession>
<dbReference type="GO" id="GO:0003723">
    <property type="term" value="F:RNA binding"/>
    <property type="evidence" value="ECO:0007669"/>
    <property type="project" value="UniProtKB-UniRule"/>
</dbReference>
<evidence type="ECO:0000256" key="1">
    <source>
        <dbReference type="PROSITE-ProRule" id="PRU00047"/>
    </source>
</evidence>
<dbReference type="GO" id="GO:0008270">
    <property type="term" value="F:zinc ion binding"/>
    <property type="evidence" value="ECO:0007669"/>
    <property type="project" value="UniProtKB-KW"/>
</dbReference>
<evidence type="ECO:0000313" key="7">
    <source>
        <dbReference type="Proteomes" id="UP000596660"/>
    </source>
</evidence>
<evidence type="ECO:0000256" key="2">
    <source>
        <dbReference type="PROSITE-ProRule" id="PRU00176"/>
    </source>
</evidence>
<reference evidence="6" key="1">
    <citation type="journal article" date="2017" name="Nature">
        <title>The genome of Chenopodium quinoa.</title>
        <authorList>
            <person name="Jarvis D.E."/>
            <person name="Ho Y.S."/>
            <person name="Lightfoot D.J."/>
            <person name="Schmoeckel S.M."/>
            <person name="Li B."/>
            <person name="Borm T.J.A."/>
            <person name="Ohyanagi H."/>
            <person name="Mineta K."/>
            <person name="Michell C.T."/>
            <person name="Saber N."/>
            <person name="Kharbatia N.M."/>
            <person name="Rupper R.R."/>
            <person name="Sharp A.R."/>
            <person name="Dally N."/>
            <person name="Boughton B.A."/>
            <person name="Woo Y.H."/>
            <person name="Gao G."/>
            <person name="Schijlen E.G.W.M."/>
            <person name="Guo X."/>
            <person name="Momin A.A."/>
            <person name="Negrao S."/>
            <person name="Al-Babili S."/>
            <person name="Gehring C."/>
            <person name="Roessner U."/>
            <person name="Jung C."/>
            <person name="Murphy K."/>
            <person name="Arold S.T."/>
            <person name="Gojobori T."/>
            <person name="van der Linden C.G."/>
            <person name="van Loo E.N."/>
            <person name="Jellen E.N."/>
            <person name="Maughan P.J."/>
            <person name="Tester M."/>
        </authorList>
    </citation>
    <scope>NUCLEOTIDE SEQUENCE [LARGE SCALE GENOMIC DNA]</scope>
    <source>
        <strain evidence="6">cv. PI 614886</strain>
    </source>
</reference>
<dbReference type="PANTHER" id="PTHR48038">
    <property type="entry name" value="RIBONUCLEOPROTEIN RB97D"/>
    <property type="match status" value="1"/>
</dbReference>
<protein>
    <submittedName>
        <fullName evidence="6">Uncharacterized protein</fullName>
    </submittedName>
</protein>